<feature type="transmembrane region" description="Helical" evidence="1">
    <location>
        <begin position="38"/>
        <end position="58"/>
    </location>
</feature>
<sequence length="147" mass="16525">MAEGVRGGVSLWNIASAWFACVVAIGGAGAVLQQRPPSLWVAASLLLCAVAALAWAVARIKTRTPARGRSWRDWGAWREALDLWSWREYPYMIWFVCAMLAQQEFSRLYGFGWMLLILLSTLAPLAVWAVYVRRKRARAQVADGPDW</sequence>
<dbReference type="EMBL" id="ACZI02000001">
    <property type="protein sequence ID" value="EFV11924.2"/>
    <property type="molecule type" value="Genomic_DNA"/>
</dbReference>
<name>E5XUT6_SEGRC</name>
<reference evidence="2 3" key="1">
    <citation type="journal article" date="2011" name="Stand. Genomic Sci.">
        <title>High quality draft genome sequence of Segniliparus rugosus CDC 945(T)= (ATCC BAA-974(T)).</title>
        <authorList>
            <person name="Earl A.M."/>
            <person name="Desjardins C.A."/>
            <person name="Fitzgerald M.G."/>
            <person name="Arachchi H.M."/>
            <person name="Zeng Q."/>
            <person name="Mehta T."/>
            <person name="Griggs A."/>
            <person name="Birren B.W."/>
            <person name="Toney N.C."/>
            <person name="Carr J."/>
            <person name="Posey J."/>
            <person name="Butler W.R."/>
        </authorList>
    </citation>
    <scope>NUCLEOTIDE SEQUENCE [LARGE SCALE GENOMIC DNA]</scope>
    <source>
        <strain evidence="3">ATCC BAA-974 / DSM 45345 / CCUG 50838 / CIP 108380 / JCM 13579 / CDC 945</strain>
    </source>
</reference>
<feature type="transmembrane region" description="Helical" evidence="1">
    <location>
        <begin position="12"/>
        <end position="32"/>
    </location>
</feature>
<accession>E5XUT6</accession>
<dbReference type="STRING" id="679197.HMPREF9336_03258"/>
<dbReference type="AlphaFoldDB" id="E5XUT6"/>
<gene>
    <name evidence="2" type="ORF">HMPREF9336_03258</name>
</gene>
<keyword evidence="1" id="KW-0812">Transmembrane</keyword>
<feature type="transmembrane region" description="Helical" evidence="1">
    <location>
        <begin position="111"/>
        <end position="131"/>
    </location>
</feature>
<keyword evidence="3" id="KW-1185">Reference proteome</keyword>
<keyword evidence="1" id="KW-0472">Membrane</keyword>
<dbReference type="Proteomes" id="UP000004816">
    <property type="component" value="Unassembled WGS sequence"/>
</dbReference>
<comment type="caution">
    <text evidence="2">The sequence shown here is derived from an EMBL/GenBank/DDBJ whole genome shotgun (WGS) entry which is preliminary data.</text>
</comment>
<dbReference type="RefSeq" id="WP_021029890.1">
    <property type="nucleotide sequence ID" value="NZ_KI391953.1"/>
</dbReference>
<evidence type="ECO:0000256" key="1">
    <source>
        <dbReference type="SAM" id="Phobius"/>
    </source>
</evidence>
<dbReference type="PROSITE" id="PS51257">
    <property type="entry name" value="PROKAR_LIPOPROTEIN"/>
    <property type="match status" value="1"/>
</dbReference>
<keyword evidence="1" id="KW-1133">Transmembrane helix</keyword>
<organism evidence="2 3">
    <name type="scientific">Segniliparus rugosus (strain ATCC BAA-974 / DSM 45345 / CCUG 50838 / CIP 108380 / JCM 13579 / CDC 945)</name>
    <dbReference type="NCBI Taxonomy" id="679197"/>
    <lineage>
        <taxon>Bacteria</taxon>
        <taxon>Bacillati</taxon>
        <taxon>Actinomycetota</taxon>
        <taxon>Actinomycetes</taxon>
        <taxon>Mycobacteriales</taxon>
        <taxon>Segniliparaceae</taxon>
        <taxon>Segniliparus</taxon>
    </lineage>
</organism>
<evidence type="ECO:0000313" key="2">
    <source>
        <dbReference type="EMBL" id="EFV11924.2"/>
    </source>
</evidence>
<proteinExistence type="predicted"/>
<protein>
    <submittedName>
        <fullName evidence="2">Uncharacterized protein</fullName>
    </submittedName>
</protein>
<dbReference type="HOGENOM" id="CLU_1776134_0_0_11"/>
<evidence type="ECO:0000313" key="3">
    <source>
        <dbReference type="Proteomes" id="UP000004816"/>
    </source>
</evidence>